<feature type="domain" description="Lipid/polyisoprenoid-binding YceI-like" evidence="2">
    <location>
        <begin position="6"/>
        <end position="171"/>
    </location>
</feature>
<dbReference type="SMART" id="SM00867">
    <property type="entry name" value="YceI"/>
    <property type="match status" value="1"/>
</dbReference>
<dbReference type="AlphaFoldDB" id="A0A3G6IXY0"/>
<proteinExistence type="inferred from homology"/>
<dbReference type="InterPro" id="IPR036761">
    <property type="entry name" value="TTHA0802/YceI-like_sf"/>
</dbReference>
<sequence>MNLNGTFQLDASHSSVAFVARHAMVTKVRGTFNEVEATIVLDGENSKVQGTAQAASIDTGNSDRDEHVRGDDFFAVEQHPTISFESTSVELNGEKGKVHGNLEIKGNSKPVTFDVEVNGIAEDPFGNTRLGFEASTKINRKDFGIDFNAPLNTGGMLVSEEIKIEIDGSAIKQD</sequence>
<dbReference type="InterPro" id="IPR007372">
    <property type="entry name" value="Lipid/polyisoprenoid-bd_YceI"/>
</dbReference>
<dbReference type="PANTHER" id="PTHR34406:SF1">
    <property type="entry name" value="PROTEIN YCEI"/>
    <property type="match status" value="1"/>
</dbReference>
<gene>
    <name evidence="3" type="ORF">CPPEL_06990</name>
</gene>
<evidence type="ECO:0000259" key="2">
    <source>
        <dbReference type="SMART" id="SM00867"/>
    </source>
</evidence>
<dbReference type="EMBL" id="CP033898">
    <property type="protein sequence ID" value="AZA09508.1"/>
    <property type="molecule type" value="Genomic_DNA"/>
</dbReference>
<evidence type="ECO:0000313" key="3">
    <source>
        <dbReference type="EMBL" id="AZA09508.1"/>
    </source>
</evidence>
<evidence type="ECO:0000313" key="4">
    <source>
        <dbReference type="Proteomes" id="UP000271426"/>
    </source>
</evidence>
<reference evidence="3 4" key="1">
    <citation type="submission" date="2018-11" db="EMBL/GenBank/DDBJ databases">
        <authorList>
            <person name="Kleinhagauer T."/>
            <person name="Glaeser S.P."/>
            <person name="Spergser J."/>
            <person name="Ruckert C."/>
            <person name="Kaempfer P."/>
            <person name="Busse H.-J."/>
        </authorList>
    </citation>
    <scope>NUCLEOTIDE SEQUENCE [LARGE SCALE GENOMIC DNA]</scope>
    <source>
        <strain evidence="3 4">812CH</strain>
    </source>
</reference>
<name>A0A3G6IXY0_9CORY</name>
<keyword evidence="4" id="KW-1185">Reference proteome</keyword>
<organism evidence="3 4">
    <name type="scientific">Corynebacterium pseudopelargi</name>
    <dbReference type="NCBI Taxonomy" id="2080757"/>
    <lineage>
        <taxon>Bacteria</taxon>
        <taxon>Bacillati</taxon>
        <taxon>Actinomycetota</taxon>
        <taxon>Actinomycetes</taxon>
        <taxon>Mycobacteriales</taxon>
        <taxon>Corynebacteriaceae</taxon>
        <taxon>Corynebacterium</taxon>
    </lineage>
</organism>
<accession>A0A3G6IXY0</accession>
<dbReference type="KEGG" id="cpso:CPPEL_06990"/>
<protein>
    <recommendedName>
        <fullName evidence="2">Lipid/polyisoprenoid-binding YceI-like domain-containing protein</fullName>
    </recommendedName>
</protein>
<comment type="similarity">
    <text evidence="1">Belongs to the UPF0312 family.</text>
</comment>
<dbReference type="SUPFAM" id="SSF101874">
    <property type="entry name" value="YceI-like"/>
    <property type="match status" value="1"/>
</dbReference>
<dbReference type="Pfam" id="PF04264">
    <property type="entry name" value="YceI"/>
    <property type="match status" value="1"/>
</dbReference>
<dbReference type="Gene3D" id="2.40.128.110">
    <property type="entry name" value="Lipid/polyisoprenoid-binding, YceI-like"/>
    <property type="match status" value="1"/>
</dbReference>
<dbReference type="Proteomes" id="UP000271426">
    <property type="component" value="Chromosome"/>
</dbReference>
<evidence type="ECO:0000256" key="1">
    <source>
        <dbReference type="ARBA" id="ARBA00008812"/>
    </source>
</evidence>
<dbReference type="PANTHER" id="PTHR34406">
    <property type="entry name" value="PROTEIN YCEI"/>
    <property type="match status" value="1"/>
</dbReference>